<keyword evidence="6" id="KW-1185">Reference proteome</keyword>
<feature type="coiled-coil region" evidence="1">
    <location>
        <begin position="612"/>
        <end position="649"/>
    </location>
</feature>
<dbReference type="CDD" id="cd06257">
    <property type="entry name" value="DnaJ"/>
    <property type="match status" value="1"/>
</dbReference>
<feature type="region of interest" description="Disordered" evidence="2">
    <location>
        <begin position="446"/>
        <end position="468"/>
    </location>
</feature>
<dbReference type="InterPro" id="IPR001623">
    <property type="entry name" value="DnaJ_domain"/>
</dbReference>
<evidence type="ECO:0000256" key="1">
    <source>
        <dbReference type="SAM" id="Coils"/>
    </source>
</evidence>
<dbReference type="Gene3D" id="1.10.287.110">
    <property type="entry name" value="DnaJ domain"/>
    <property type="match status" value="1"/>
</dbReference>
<dbReference type="PANTHER" id="PTHR44924:SF1">
    <property type="entry name" value="DNAJ SUBFAMILY A MEMBER 2"/>
    <property type="match status" value="1"/>
</dbReference>
<accession>A0ABQ0LZJ7</accession>
<dbReference type="SUPFAM" id="SSF46565">
    <property type="entry name" value="Chaperone J-domain"/>
    <property type="match status" value="1"/>
</dbReference>
<feature type="region of interest" description="Disordered" evidence="2">
    <location>
        <begin position="826"/>
        <end position="859"/>
    </location>
</feature>
<proteinExistence type="predicted"/>
<sequence length="859" mass="96368">MLLPSLTLLLAALSSNAVGANIQAPFISDELHTPPHPNATGNLVFNTISSLLQHWPNTRYHSGQTIVPAVIPEGTLLYHGRLDDEIPSSGEWTALDPEFSHIYCFYEPEKCWLLTLVTTRPLQVLYFDGSSATKSPDGTLDTQDLLTWGAVFPDRLNREWEYARLDALCEWGRETGFDAFLRMQLNFELMLCDFTRGVQVVSFVHLDVESMFPDHFYYSFIHTSEWHDHFPGDVRFQLDLTRAVSMYDTDLVPSLVGTRWGVERREHRVLGISPEDIVAVRNRISEPAQPGSGIDWRALFQVIKDRYGKRLQVLRHDLRDGSAQRAFRVVGNLLAPYLLRSESPTAIYRLCSTAHTSYAASQPSLTSSEGLLLKAAQETTREICRTLVNLWADGVENVSIPRWRREIERLTAWLDWDVWLTCEPACDIDETCHLLGAPFSPEKWNVSEPKCSGGQSTTPPPRKGRKIGTQERPLETGYYDILGVTPAATTEDVKKAYRRMAIKHHPDKNPDDPHAEERFKEIAIAYQTLSDPELRRKYNEYGPREAAPDGGYVDPEEVFGAIFGGEAFIPIIGPISLARDMKTALQEADEAEEEEAARAGTRILDAKGRPVISDEEKAAKEAKSRAKAAEKARAREERIKKLVENLDRKLSIFTESATGPDDREVANSWRTICALEADQLKTESYGVDLLQAIGFVYVSKAKAHMATSQTFLGVGGWLHNVQGKYHVFSETVSTIRSAVELKSVFDQIQAAERAGNLSPEEKRKLEEQAAEKGLQALFKGAKLEIESVLRETCDRILEDSTVPREKTILRAAALQILGEAYSNVTKDGQASIGDDSDYVRVETKQSHKRDSRVPPTSPR</sequence>
<protein>
    <recommendedName>
        <fullName evidence="4">J domain-containing protein</fullName>
    </recommendedName>
</protein>
<dbReference type="Pfam" id="PF00226">
    <property type="entry name" value="DnaJ"/>
    <property type="match status" value="1"/>
</dbReference>
<keyword evidence="3" id="KW-0732">Signal</keyword>
<reference evidence="5" key="1">
    <citation type="submission" date="2014-09" db="EMBL/GenBank/DDBJ databases">
        <title>Genome sequence of the luminous mushroom Mycena chlorophos for searching fungal bioluminescence genes.</title>
        <authorList>
            <person name="Tanaka Y."/>
            <person name="Kasuga D."/>
            <person name="Oba Y."/>
            <person name="Hase S."/>
            <person name="Sato K."/>
            <person name="Oba Y."/>
            <person name="Sakakibara Y."/>
        </authorList>
    </citation>
    <scope>NUCLEOTIDE SEQUENCE</scope>
</reference>
<dbReference type="InterPro" id="IPR026894">
    <property type="entry name" value="DnaJ_X"/>
</dbReference>
<evidence type="ECO:0000256" key="2">
    <source>
        <dbReference type="SAM" id="MobiDB-lite"/>
    </source>
</evidence>
<feature type="signal peptide" evidence="3">
    <location>
        <begin position="1"/>
        <end position="19"/>
    </location>
</feature>
<dbReference type="InterPro" id="IPR018253">
    <property type="entry name" value="DnaJ_domain_CS"/>
</dbReference>
<gene>
    <name evidence="5" type="ORF">MCHLO_13055</name>
</gene>
<dbReference type="Proteomes" id="UP000815677">
    <property type="component" value="Unassembled WGS sequence"/>
</dbReference>
<evidence type="ECO:0000313" key="5">
    <source>
        <dbReference type="EMBL" id="GAT56397.1"/>
    </source>
</evidence>
<dbReference type="SMART" id="SM00271">
    <property type="entry name" value="DnaJ"/>
    <property type="match status" value="1"/>
</dbReference>
<dbReference type="Pfam" id="PF14308">
    <property type="entry name" value="DnaJ-X"/>
    <property type="match status" value="1"/>
</dbReference>
<organism evidence="5 6">
    <name type="scientific">Mycena chlorophos</name>
    <name type="common">Agaric fungus</name>
    <name type="synonym">Agaricus chlorophos</name>
    <dbReference type="NCBI Taxonomy" id="658473"/>
    <lineage>
        <taxon>Eukaryota</taxon>
        <taxon>Fungi</taxon>
        <taxon>Dikarya</taxon>
        <taxon>Basidiomycota</taxon>
        <taxon>Agaricomycotina</taxon>
        <taxon>Agaricomycetes</taxon>
        <taxon>Agaricomycetidae</taxon>
        <taxon>Agaricales</taxon>
        <taxon>Marasmiineae</taxon>
        <taxon>Mycenaceae</taxon>
        <taxon>Mycena</taxon>
    </lineage>
</organism>
<dbReference type="PROSITE" id="PS50076">
    <property type="entry name" value="DNAJ_2"/>
    <property type="match status" value="1"/>
</dbReference>
<evidence type="ECO:0000256" key="3">
    <source>
        <dbReference type="SAM" id="SignalP"/>
    </source>
</evidence>
<keyword evidence="1" id="KW-0175">Coiled coil</keyword>
<feature type="domain" description="J" evidence="4">
    <location>
        <begin position="477"/>
        <end position="542"/>
    </location>
</feature>
<evidence type="ECO:0000259" key="4">
    <source>
        <dbReference type="PROSITE" id="PS50076"/>
    </source>
</evidence>
<dbReference type="PANTHER" id="PTHR44924">
    <property type="entry name" value="DNAJ SUBFAMILY A MEMBER 2"/>
    <property type="match status" value="1"/>
</dbReference>
<evidence type="ECO:0000313" key="6">
    <source>
        <dbReference type="Proteomes" id="UP000815677"/>
    </source>
</evidence>
<dbReference type="EMBL" id="DF849262">
    <property type="protein sequence ID" value="GAT56397.1"/>
    <property type="molecule type" value="Genomic_DNA"/>
</dbReference>
<dbReference type="PROSITE" id="PS00636">
    <property type="entry name" value="DNAJ_1"/>
    <property type="match status" value="1"/>
</dbReference>
<name>A0ABQ0LZJ7_MYCCL</name>
<dbReference type="InterPro" id="IPR036869">
    <property type="entry name" value="J_dom_sf"/>
</dbReference>
<dbReference type="PRINTS" id="PR00625">
    <property type="entry name" value="JDOMAIN"/>
</dbReference>
<feature type="chain" id="PRO_5045903921" description="J domain-containing protein" evidence="3">
    <location>
        <begin position="20"/>
        <end position="859"/>
    </location>
</feature>